<dbReference type="Proteomes" id="UP000472335">
    <property type="component" value="Unassembled WGS sequence"/>
</dbReference>
<gene>
    <name evidence="2" type="ORF">G5C60_22100</name>
</gene>
<dbReference type="AlphaFoldDB" id="A0A6G4V8H7"/>
<comment type="caution">
    <text evidence="2">The sequence shown here is derived from an EMBL/GenBank/DDBJ whole genome shotgun (WGS) entry which is preliminary data.</text>
</comment>
<organism evidence="2 3">
    <name type="scientific">Streptomyces scabichelini</name>
    <dbReference type="NCBI Taxonomy" id="2711217"/>
    <lineage>
        <taxon>Bacteria</taxon>
        <taxon>Bacillati</taxon>
        <taxon>Actinomycetota</taxon>
        <taxon>Actinomycetes</taxon>
        <taxon>Kitasatosporales</taxon>
        <taxon>Streptomycetaceae</taxon>
        <taxon>Streptomyces</taxon>
    </lineage>
</organism>
<evidence type="ECO:0000256" key="1">
    <source>
        <dbReference type="SAM" id="MobiDB-lite"/>
    </source>
</evidence>
<protein>
    <submittedName>
        <fullName evidence="2">Uncharacterized protein</fullName>
    </submittedName>
</protein>
<dbReference type="RefSeq" id="WP_165261949.1">
    <property type="nucleotide sequence ID" value="NZ_JAAKZY010000068.1"/>
</dbReference>
<sequence>MSVIPFPKRTPAPGPVDPLESALLSAWNNSPDVMDDYRDFEPEDVSDPDQDQDQDQ</sequence>
<dbReference type="EMBL" id="JAAKZY010000068">
    <property type="protein sequence ID" value="NGO10205.1"/>
    <property type="molecule type" value="Genomic_DNA"/>
</dbReference>
<accession>A0A6G4V8H7</accession>
<evidence type="ECO:0000313" key="3">
    <source>
        <dbReference type="Proteomes" id="UP000472335"/>
    </source>
</evidence>
<keyword evidence="3" id="KW-1185">Reference proteome</keyword>
<evidence type="ECO:0000313" key="2">
    <source>
        <dbReference type="EMBL" id="NGO10205.1"/>
    </source>
</evidence>
<proteinExistence type="predicted"/>
<feature type="region of interest" description="Disordered" evidence="1">
    <location>
        <begin position="30"/>
        <end position="56"/>
    </location>
</feature>
<feature type="compositionally biased region" description="Acidic residues" evidence="1">
    <location>
        <begin position="41"/>
        <end position="56"/>
    </location>
</feature>
<name>A0A6G4V8H7_9ACTN</name>
<reference evidence="2 3" key="1">
    <citation type="submission" date="2020-02" db="EMBL/GenBank/DDBJ databases">
        <title>Whole-genome analyses of novel actinobacteria.</title>
        <authorList>
            <person name="Sahin N."/>
            <person name="Gencbay T."/>
        </authorList>
    </citation>
    <scope>NUCLEOTIDE SEQUENCE [LARGE SCALE GENOMIC DNA]</scope>
    <source>
        <strain evidence="2 3">HC44</strain>
    </source>
</reference>